<accession>A0A0G4ESL7</accession>
<dbReference type="InterPro" id="IPR008395">
    <property type="entry name" value="Agenet-like_dom"/>
</dbReference>
<evidence type="ECO:0000256" key="1">
    <source>
        <dbReference type="SAM" id="MobiDB-lite"/>
    </source>
</evidence>
<feature type="compositionally biased region" description="Gly residues" evidence="1">
    <location>
        <begin position="549"/>
        <end position="577"/>
    </location>
</feature>
<dbReference type="PhylomeDB" id="A0A0G4ESL7"/>
<dbReference type="STRING" id="1169540.A0A0G4ESL7"/>
<dbReference type="EMBL" id="CDMY01000296">
    <property type="protein sequence ID" value="CEM00681.1"/>
    <property type="molecule type" value="Genomic_DNA"/>
</dbReference>
<dbReference type="GO" id="GO:0045727">
    <property type="term" value="P:positive regulation of translation"/>
    <property type="evidence" value="ECO:0007669"/>
    <property type="project" value="TreeGrafter"/>
</dbReference>
<dbReference type="Proteomes" id="UP000041254">
    <property type="component" value="Unassembled WGS sequence"/>
</dbReference>
<sequence length="583" mass="64433">MRTEVPGSTVECNIDEGGRCDRWYVAQIQDLQPDGNSFLVLFPDGAMQPAVVPARSVRLPSCLTDIPADWEPHKGDKVEVFISYTDNSSSHWRLGTVTQVKGNFYFVEFEGTIQSMIFEKDVLRPLNNAPTLEQSTIKQRQLDIDPKVRPWLDTDVEDSSGCLQQVLSQTNLLRVQVADDASHLILTGEETAIHRAIALFGVHFKHQREIQLFHEIRGNKMANVRRRREHYGNAVRDDFQVDESLVSYFLYGREGQNLRRVCTTYDVEVKMLYPGDPGIDESVTIQPGHCLVRIFGNTKKQVADARQELEYVYHEYKIPAGPGSEAWLYERDSRNVVDVAKQAHLSNVWVDDHAKSLMLVGLRMNVDDAVLILDSIFEYIPEYDKHDRERDDIRRSFEELERQVGGWPRGRGKRPPNNEANPRDDRGGDRGADRGGRGGRGGRGAGGGRGGWKQQQDRDNIPQQQQQQQGPPGQQQGPPGQGRERDRPPPPHPHHHPGHQENPESIHPTSNTASPPAGALPSGGMNGMQLISMAASQEGAQLLHPPQGRGSGRGGGRGGNGGNRGGGKGQGGGGGGTNATPTT</sequence>
<dbReference type="GO" id="GO:0051028">
    <property type="term" value="P:mRNA transport"/>
    <property type="evidence" value="ECO:0007669"/>
    <property type="project" value="TreeGrafter"/>
</dbReference>
<dbReference type="GO" id="GO:0010494">
    <property type="term" value="C:cytoplasmic stress granule"/>
    <property type="evidence" value="ECO:0007669"/>
    <property type="project" value="TreeGrafter"/>
</dbReference>
<dbReference type="AlphaFoldDB" id="A0A0G4ESL7"/>
<dbReference type="GO" id="GO:0003730">
    <property type="term" value="F:mRNA 3'-UTR binding"/>
    <property type="evidence" value="ECO:0007669"/>
    <property type="project" value="TreeGrafter"/>
</dbReference>
<feature type="region of interest" description="Disordered" evidence="1">
    <location>
        <begin position="402"/>
        <end position="583"/>
    </location>
</feature>
<dbReference type="GO" id="GO:0043488">
    <property type="term" value="P:regulation of mRNA stability"/>
    <property type="evidence" value="ECO:0007669"/>
    <property type="project" value="TreeGrafter"/>
</dbReference>
<protein>
    <recommendedName>
        <fullName evidence="2">Agenet-like domain-containing protein</fullName>
    </recommendedName>
</protein>
<feature type="domain" description="Agenet-like" evidence="2">
    <location>
        <begin position="75"/>
        <end position="111"/>
    </location>
</feature>
<dbReference type="Gene3D" id="3.30.1370.10">
    <property type="entry name" value="K Homology domain, type 1"/>
    <property type="match status" value="1"/>
</dbReference>
<proteinExistence type="predicted"/>
<dbReference type="PANTHER" id="PTHR10603">
    <property type="entry name" value="FRAGILE X MENTAL RETARDATION SYNDROME-RELATED PROTEIN"/>
    <property type="match status" value="1"/>
</dbReference>
<name>A0A0G4ESL7_VITBC</name>
<organism evidence="3 4">
    <name type="scientific">Vitrella brassicaformis (strain CCMP3155)</name>
    <dbReference type="NCBI Taxonomy" id="1169540"/>
    <lineage>
        <taxon>Eukaryota</taxon>
        <taxon>Sar</taxon>
        <taxon>Alveolata</taxon>
        <taxon>Colpodellida</taxon>
        <taxon>Vitrellaceae</taxon>
        <taxon>Vitrella</taxon>
    </lineage>
</organism>
<dbReference type="GO" id="GO:0048513">
    <property type="term" value="P:animal organ development"/>
    <property type="evidence" value="ECO:0007669"/>
    <property type="project" value="TreeGrafter"/>
</dbReference>
<evidence type="ECO:0000313" key="4">
    <source>
        <dbReference type="Proteomes" id="UP000041254"/>
    </source>
</evidence>
<dbReference type="GO" id="GO:0005634">
    <property type="term" value="C:nucleus"/>
    <property type="evidence" value="ECO:0007669"/>
    <property type="project" value="TreeGrafter"/>
</dbReference>
<dbReference type="InterPro" id="IPR036612">
    <property type="entry name" value="KH_dom_type_1_sf"/>
</dbReference>
<gene>
    <name evidence="3" type="ORF">Vbra_2426</name>
</gene>
<feature type="compositionally biased region" description="Gly residues" evidence="1">
    <location>
        <begin position="438"/>
        <end position="451"/>
    </location>
</feature>
<feature type="compositionally biased region" description="Low complexity" evidence="1">
    <location>
        <begin position="461"/>
        <end position="478"/>
    </location>
</feature>
<evidence type="ECO:0000259" key="2">
    <source>
        <dbReference type="Pfam" id="PF05641"/>
    </source>
</evidence>
<feature type="compositionally biased region" description="Basic and acidic residues" evidence="1">
    <location>
        <begin position="421"/>
        <end position="436"/>
    </location>
</feature>
<dbReference type="Gene3D" id="2.30.30.140">
    <property type="match status" value="1"/>
</dbReference>
<evidence type="ECO:0000313" key="3">
    <source>
        <dbReference type="EMBL" id="CEM00681.1"/>
    </source>
</evidence>
<dbReference type="Pfam" id="PF05641">
    <property type="entry name" value="Agenet"/>
    <property type="match status" value="1"/>
</dbReference>
<keyword evidence="4" id="KW-1185">Reference proteome</keyword>
<dbReference type="PANTHER" id="PTHR10603:SF7">
    <property type="entry name" value="FRAGILE X MESSENGER RIBONUCLEOPROTEIN 1 HOMOLOG"/>
    <property type="match status" value="1"/>
</dbReference>
<dbReference type="InterPro" id="IPR040148">
    <property type="entry name" value="FMR1"/>
</dbReference>
<dbReference type="VEuPathDB" id="CryptoDB:Vbra_2426"/>
<dbReference type="InParanoid" id="A0A0G4ESL7"/>
<reference evidence="3 4" key="1">
    <citation type="submission" date="2014-11" db="EMBL/GenBank/DDBJ databases">
        <authorList>
            <person name="Zhu J."/>
            <person name="Qi W."/>
            <person name="Song R."/>
        </authorList>
    </citation>
    <scope>NUCLEOTIDE SEQUENCE [LARGE SCALE GENOMIC DNA]</scope>
</reference>
<dbReference type="GO" id="GO:0045182">
    <property type="term" value="F:translation regulator activity"/>
    <property type="evidence" value="ECO:0007669"/>
    <property type="project" value="TreeGrafter"/>
</dbReference>